<evidence type="ECO:0000256" key="5">
    <source>
        <dbReference type="ARBA" id="ARBA00022692"/>
    </source>
</evidence>
<evidence type="ECO:0000256" key="9">
    <source>
        <dbReference type="SAM" id="Phobius"/>
    </source>
</evidence>
<dbReference type="Proteomes" id="UP000275395">
    <property type="component" value="Unassembled WGS sequence"/>
</dbReference>
<feature type="compositionally biased region" description="Basic and acidic residues" evidence="8">
    <location>
        <begin position="281"/>
        <end position="292"/>
    </location>
</feature>
<feature type="transmembrane region" description="Helical" evidence="9">
    <location>
        <begin position="590"/>
        <end position="613"/>
    </location>
</feature>
<dbReference type="InterPro" id="IPR037294">
    <property type="entry name" value="ABC_BtuC-like"/>
</dbReference>
<gene>
    <name evidence="10" type="ORF">D9V30_03120</name>
</gene>
<dbReference type="AlphaFoldDB" id="A0A3L6ZUC4"/>
<feature type="transmembrane region" description="Helical" evidence="9">
    <location>
        <begin position="619"/>
        <end position="637"/>
    </location>
</feature>
<feature type="compositionally biased region" description="Basic residues" evidence="8">
    <location>
        <begin position="13"/>
        <end position="42"/>
    </location>
</feature>
<evidence type="ECO:0000313" key="10">
    <source>
        <dbReference type="EMBL" id="RLP70662.1"/>
    </source>
</evidence>
<keyword evidence="5 9" id="KW-0812">Transmembrane</keyword>
<feature type="compositionally biased region" description="Basic residues" evidence="8">
    <location>
        <begin position="63"/>
        <end position="81"/>
    </location>
</feature>
<feature type="transmembrane region" description="Helical" evidence="9">
    <location>
        <begin position="1021"/>
        <end position="1039"/>
    </location>
</feature>
<sequence>MRHDRRGAGGDRLRRRRRVRGLRHRHDRHLHRPGVAHRRRRPDGRAGHARLPDRRARVAGGRGRPHPVRHPRRCGRPHRLRHLDQRGDAARGRRRRRNARGARPGRALRDRPRPHHRRGLRGRRRGHHPARGVRRARARRPRQQPRGPGRQRQGRLLARRRGHRPHRARGPGARRVRRAPGRACRRGHRARPAHARVPLLRRLGRRGQRHAASLHRGRAVHRARRGAWPHPRLGRERQRQPRHRRAQRRLRPGTDRHRGTDRRRRRHAVLLQRRGERLRRRAGEEQHLELAPRRGRRPRLRVPRHLGSGRAPLHRAGDRRLRRRTDWQVSRTGGGRAVARGAFPGGTAAGGLRGGAPAPARGSFGRALGAAGVLLGLVVAIVGVALVHLSQGTSGVGAGELIRAFLGEEVRAGGVPVDEVFLSSRLPRLAAGAAVGVALGVAGMLLQSTTRNPLASPDTLAVSSGAYAAITAVAAFGLPLPSGLSGLVAVGGGLIAAAVVFAIGGKGGGTDTTRLILAGSAVAMALDAVTGTLLILFAENTTGLYAWGSGSLAQLSIDASVRAAPVVVAAVAGALLLARRLDVLRLGDDAAASLGVPVAATRYLALILAVLLVAAAVTLAGPIAFVGLAAPVIARLISSAVPSLQRHVLLIPASGLVGALLLLLADVGLRAVLGAQGAAAIPTGIPTAVLGGILIVVLALRLRGGAATGAGVRGTARPRSRARFVVVVAVAAALLLATAVVALLAGSLFLRLGDVGLWLQGVAPDLVARALDERTPRLAAALLAGAALAVSGAVVQGTVRNPLAEPGLLGITAGAGLGAVVVVTLLGGDRAMLVTFAVLGGLATFGLITALAWRRGFVPERFVLVGIGCGYSAAAITTFLLLSVDPWKTPRIFTWLSGTSYGRTLPDVVPVAVALVLAVPLLLLLRRRLDLVAVDEDTPRLLGENPARIRLLGLLVAAVLASVSVVAIGVVGFVGLVAPHLARALVGSRFSRVLPVSMLIGAVLVGVADTVGRTVVAPSQIPAGLMIALIGAPYFVWLMRRSRP</sequence>
<feature type="transmembrane region" description="Helical" evidence="9">
    <location>
        <begin position="723"/>
        <end position="750"/>
    </location>
</feature>
<evidence type="ECO:0000256" key="7">
    <source>
        <dbReference type="ARBA" id="ARBA00023136"/>
    </source>
</evidence>
<organism evidence="10 11">
    <name type="scientific">Mycetocola reblochoni</name>
    <dbReference type="NCBI Taxonomy" id="331618"/>
    <lineage>
        <taxon>Bacteria</taxon>
        <taxon>Bacillati</taxon>
        <taxon>Actinomycetota</taxon>
        <taxon>Actinomycetes</taxon>
        <taxon>Micrococcales</taxon>
        <taxon>Microbacteriaceae</taxon>
        <taxon>Mycetocola</taxon>
    </lineage>
</organism>
<dbReference type="SUPFAM" id="SSF81345">
    <property type="entry name" value="ABC transporter involved in vitamin B12 uptake, BtuC"/>
    <property type="match status" value="2"/>
</dbReference>
<evidence type="ECO:0000256" key="3">
    <source>
        <dbReference type="ARBA" id="ARBA00022448"/>
    </source>
</evidence>
<dbReference type="PANTHER" id="PTHR30472">
    <property type="entry name" value="FERRIC ENTEROBACTIN TRANSPORT SYSTEM PERMEASE PROTEIN"/>
    <property type="match status" value="1"/>
</dbReference>
<reference evidence="10 11" key="1">
    <citation type="submission" date="2018-10" db="EMBL/GenBank/DDBJ databases">
        <authorList>
            <person name="Li J."/>
        </authorList>
    </citation>
    <scope>NUCLEOTIDE SEQUENCE [LARGE SCALE GENOMIC DNA]</scope>
    <source>
        <strain evidence="10 11">JCM 30549</strain>
    </source>
</reference>
<feature type="transmembrane region" description="Helical" evidence="9">
    <location>
        <begin position="459"/>
        <end position="478"/>
    </location>
</feature>
<dbReference type="GO" id="GO:0033214">
    <property type="term" value="P:siderophore-iron import into cell"/>
    <property type="evidence" value="ECO:0007669"/>
    <property type="project" value="TreeGrafter"/>
</dbReference>
<proteinExistence type="inferred from homology"/>
<feature type="transmembrane region" description="Helical" evidence="9">
    <location>
        <begin position="484"/>
        <end position="503"/>
    </location>
</feature>
<feature type="compositionally biased region" description="Low complexity" evidence="8">
    <location>
        <begin position="144"/>
        <end position="156"/>
    </location>
</feature>
<evidence type="ECO:0000256" key="2">
    <source>
        <dbReference type="ARBA" id="ARBA00007935"/>
    </source>
</evidence>
<feature type="transmembrane region" description="Helical" evidence="9">
    <location>
        <begin position="904"/>
        <end position="925"/>
    </location>
</feature>
<feature type="transmembrane region" description="Helical" evidence="9">
    <location>
        <begin position="862"/>
        <end position="884"/>
    </location>
</feature>
<keyword evidence="4" id="KW-1003">Cell membrane</keyword>
<feature type="compositionally biased region" description="Basic residues" evidence="8">
    <location>
        <begin position="157"/>
        <end position="194"/>
    </location>
</feature>
<evidence type="ECO:0000313" key="11">
    <source>
        <dbReference type="Proteomes" id="UP000275395"/>
    </source>
</evidence>
<keyword evidence="3" id="KW-0813">Transport</keyword>
<feature type="compositionally biased region" description="Basic residues" evidence="8">
    <location>
        <begin position="202"/>
        <end position="227"/>
    </location>
</feature>
<feature type="transmembrane region" description="Helical" evidence="9">
    <location>
        <begin position="367"/>
        <end position="389"/>
    </location>
</feature>
<comment type="subcellular location">
    <subcellularLocation>
        <location evidence="1">Cell membrane</location>
        <topology evidence="1">Multi-pass membrane protein</topology>
    </subcellularLocation>
</comment>
<feature type="transmembrane region" description="Helical" evidence="9">
    <location>
        <begin position="679"/>
        <end position="702"/>
    </location>
</feature>
<feature type="transmembrane region" description="Helical" evidence="9">
    <location>
        <begin position="778"/>
        <end position="795"/>
    </location>
</feature>
<evidence type="ECO:0000256" key="4">
    <source>
        <dbReference type="ARBA" id="ARBA00022475"/>
    </source>
</evidence>
<evidence type="ECO:0000256" key="8">
    <source>
        <dbReference type="SAM" id="MobiDB-lite"/>
    </source>
</evidence>
<feature type="transmembrane region" description="Helical" evidence="9">
    <location>
        <begin position="832"/>
        <end position="853"/>
    </location>
</feature>
<feature type="compositionally biased region" description="Basic residues" evidence="8">
    <location>
        <begin position="112"/>
        <end position="143"/>
    </location>
</feature>
<feature type="compositionally biased region" description="Basic residues" evidence="8">
    <location>
        <begin position="240"/>
        <end position="251"/>
    </location>
</feature>
<protein>
    <submittedName>
        <fullName evidence="10">Iron ABC transporter permease</fullName>
    </submittedName>
</protein>
<dbReference type="GO" id="GO:0005886">
    <property type="term" value="C:plasma membrane"/>
    <property type="evidence" value="ECO:0007669"/>
    <property type="project" value="UniProtKB-SubCell"/>
</dbReference>
<accession>A0A3L6ZUC4</accession>
<feature type="transmembrane region" description="Helical" evidence="9">
    <location>
        <begin position="515"/>
        <end position="539"/>
    </location>
</feature>
<evidence type="ECO:0000256" key="6">
    <source>
        <dbReference type="ARBA" id="ARBA00022989"/>
    </source>
</evidence>
<dbReference type="Pfam" id="PF01032">
    <property type="entry name" value="FecCD"/>
    <property type="match status" value="2"/>
</dbReference>
<feature type="region of interest" description="Disordered" evidence="8">
    <location>
        <begin position="1"/>
        <end position="320"/>
    </location>
</feature>
<feature type="transmembrane region" description="Helical" evidence="9">
    <location>
        <begin position="951"/>
        <end position="978"/>
    </location>
</feature>
<dbReference type="NCBIfam" id="NF007867">
    <property type="entry name" value="PRK10577.1-3"/>
    <property type="match status" value="1"/>
</dbReference>
<keyword evidence="6 9" id="KW-1133">Transmembrane helix</keyword>
<dbReference type="EMBL" id="RCUW01000002">
    <property type="protein sequence ID" value="RLP70662.1"/>
    <property type="molecule type" value="Genomic_DNA"/>
</dbReference>
<dbReference type="GO" id="GO:0022857">
    <property type="term" value="F:transmembrane transporter activity"/>
    <property type="evidence" value="ECO:0007669"/>
    <property type="project" value="InterPro"/>
</dbReference>
<feature type="transmembrane region" description="Helical" evidence="9">
    <location>
        <begin position="559"/>
        <end position="578"/>
    </location>
</feature>
<feature type="transmembrane region" description="Helical" evidence="9">
    <location>
        <begin position="990"/>
        <end position="1009"/>
    </location>
</feature>
<dbReference type="InterPro" id="IPR000522">
    <property type="entry name" value="ABC_transptr_permease_BtuC"/>
</dbReference>
<feature type="compositionally biased region" description="Basic residues" evidence="8">
    <location>
        <begin position="259"/>
        <end position="268"/>
    </location>
</feature>
<feature type="transmembrane region" description="Helical" evidence="9">
    <location>
        <begin position="649"/>
        <end position="673"/>
    </location>
</feature>
<feature type="compositionally biased region" description="Basic and acidic residues" evidence="8">
    <location>
        <begin position="82"/>
        <end position="91"/>
    </location>
</feature>
<feature type="compositionally biased region" description="Basic residues" evidence="8">
    <location>
        <begin position="293"/>
        <end position="304"/>
    </location>
</feature>
<evidence type="ECO:0000256" key="1">
    <source>
        <dbReference type="ARBA" id="ARBA00004651"/>
    </source>
</evidence>
<feature type="compositionally biased region" description="Basic and acidic residues" evidence="8">
    <location>
        <begin position="43"/>
        <end position="56"/>
    </location>
</feature>
<dbReference type="PANTHER" id="PTHR30472:SF37">
    <property type="entry name" value="FE(3+) DICITRATE TRANSPORT SYSTEM PERMEASE PROTEIN FECD-RELATED"/>
    <property type="match status" value="1"/>
</dbReference>
<feature type="transmembrane region" description="Helical" evidence="9">
    <location>
        <begin position="429"/>
        <end position="447"/>
    </location>
</feature>
<feature type="compositionally biased region" description="Basic and acidic residues" evidence="8">
    <location>
        <begin position="1"/>
        <end position="12"/>
    </location>
</feature>
<name>A0A3L6ZUC4_9MICO</name>
<dbReference type="Gene3D" id="1.10.3470.10">
    <property type="entry name" value="ABC transporter involved in vitamin B12 uptake, BtuC"/>
    <property type="match status" value="2"/>
</dbReference>
<keyword evidence="7 9" id="KW-0472">Membrane</keyword>
<comment type="caution">
    <text evidence="10">The sequence shown here is derived from an EMBL/GenBank/DDBJ whole genome shotgun (WGS) entry which is preliminary data.</text>
</comment>
<comment type="similarity">
    <text evidence="2">Belongs to the binding-protein-dependent transport system permease family. FecCD subfamily.</text>
</comment>
<dbReference type="CDD" id="cd06550">
    <property type="entry name" value="TM_ABC_iron-siderophores_like"/>
    <property type="match status" value="1"/>
</dbReference>
<feature type="transmembrane region" description="Helical" evidence="9">
    <location>
        <begin position="807"/>
        <end position="826"/>
    </location>
</feature>